<gene>
    <name evidence="1" type="ORF">SEMRO_341_G121480.1</name>
</gene>
<protein>
    <submittedName>
        <fullName evidence="1">Uncharacterized protein</fullName>
    </submittedName>
</protein>
<organism evidence="1 2">
    <name type="scientific">Seminavis robusta</name>
    <dbReference type="NCBI Taxonomy" id="568900"/>
    <lineage>
        <taxon>Eukaryota</taxon>
        <taxon>Sar</taxon>
        <taxon>Stramenopiles</taxon>
        <taxon>Ochrophyta</taxon>
        <taxon>Bacillariophyta</taxon>
        <taxon>Bacillariophyceae</taxon>
        <taxon>Bacillariophycidae</taxon>
        <taxon>Naviculales</taxon>
        <taxon>Naviculaceae</taxon>
        <taxon>Seminavis</taxon>
    </lineage>
</organism>
<keyword evidence="2" id="KW-1185">Reference proteome</keyword>
<evidence type="ECO:0000313" key="2">
    <source>
        <dbReference type="Proteomes" id="UP001153069"/>
    </source>
</evidence>
<proteinExistence type="predicted"/>
<reference evidence="1" key="1">
    <citation type="submission" date="2020-06" db="EMBL/GenBank/DDBJ databases">
        <authorList>
            <consortium name="Plant Systems Biology data submission"/>
        </authorList>
    </citation>
    <scope>NUCLEOTIDE SEQUENCE</scope>
    <source>
        <strain evidence="1">D6</strain>
    </source>
</reference>
<sequence>MTGGIRFSVVEWKEEGSTAIDWDEERNRANRGCADRNERKRVKKERKGAMEAERERIRGQVRRFLGYLANLDAKVLGDHLSLDEVVPTLRRLIGGDQDDQDQDMFRQRFITPGNDVDLADWDTVRRLQIIMTTLSLNGLYDDPVAAAAEGELTDTTLPLEGR</sequence>
<comment type="caution">
    <text evidence="1">The sequence shown here is derived from an EMBL/GenBank/DDBJ whole genome shotgun (WGS) entry which is preliminary data.</text>
</comment>
<dbReference type="OrthoDB" id="50205at2759"/>
<dbReference type="Proteomes" id="UP001153069">
    <property type="component" value="Unassembled WGS sequence"/>
</dbReference>
<dbReference type="AlphaFoldDB" id="A0A9N8HFA9"/>
<accession>A0A9N8HFA9</accession>
<evidence type="ECO:0000313" key="1">
    <source>
        <dbReference type="EMBL" id="CAB9508288.1"/>
    </source>
</evidence>
<dbReference type="EMBL" id="CAICTM010000340">
    <property type="protein sequence ID" value="CAB9508288.1"/>
    <property type="molecule type" value="Genomic_DNA"/>
</dbReference>
<name>A0A9N8HFA9_9STRA</name>